<dbReference type="InterPro" id="IPR009057">
    <property type="entry name" value="Homeodomain-like_sf"/>
</dbReference>
<dbReference type="Gene3D" id="1.10.10.10">
    <property type="entry name" value="Winged helix-like DNA-binding domain superfamily/Winged helix DNA-binding domain"/>
    <property type="match status" value="1"/>
</dbReference>
<dbReference type="InterPro" id="IPR036388">
    <property type="entry name" value="WH-like_DNA-bd_sf"/>
</dbReference>
<sequence>MPKKYSEDIKWRIVYLWNDGYSIEKISRFLYILIQMIKEKPDMYLDEMAVEMARRTGKRVSNTTIWRYLKYCGITHKKMKVQKMNVHPVDNMGILREIKQR</sequence>
<dbReference type="HOGENOM" id="CLU_2293138_0_0_1"/>
<organism evidence="1">
    <name type="scientific">Rhizophagus irregularis (strain DAOM 181602 / DAOM 197198 / MUCL 43194)</name>
    <name type="common">Arbuscular mycorrhizal fungus</name>
    <name type="synonym">Glomus intraradices</name>
    <dbReference type="NCBI Taxonomy" id="747089"/>
    <lineage>
        <taxon>Eukaryota</taxon>
        <taxon>Fungi</taxon>
        <taxon>Fungi incertae sedis</taxon>
        <taxon>Mucoromycota</taxon>
        <taxon>Glomeromycotina</taxon>
        <taxon>Glomeromycetes</taxon>
        <taxon>Glomerales</taxon>
        <taxon>Glomeraceae</taxon>
        <taxon>Rhizophagus</taxon>
    </lineage>
</organism>
<proteinExistence type="predicted"/>
<dbReference type="SUPFAM" id="SSF46689">
    <property type="entry name" value="Homeodomain-like"/>
    <property type="match status" value="1"/>
</dbReference>
<dbReference type="EMBL" id="KI280762">
    <property type="protein sequence ID" value="ESA16778.1"/>
    <property type="molecule type" value="Genomic_DNA"/>
</dbReference>
<reference evidence="1" key="1">
    <citation type="submission" date="2013-07" db="EMBL/GenBank/DDBJ databases">
        <title>The genome of an arbuscular mycorrhizal fungus provides insights into the evolution of the oldest plant symbiosis.</title>
        <authorList>
            <consortium name="DOE Joint Genome Institute"/>
            <person name="Tisserant E."/>
            <person name="Malbreil M."/>
            <person name="Kuo A."/>
            <person name="Kohler A."/>
            <person name="Symeonidi A."/>
            <person name="Balestrini R."/>
            <person name="Charron P."/>
            <person name="Duensing N."/>
            <person name="Frei-dit-Frey N."/>
            <person name="Gianinazzi-Pearson V."/>
            <person name="Gilbert B."/>
            <person name="Handa Y."/>
            <person name="Hijri M."/>
            <person name="Kaul R."/>
            <person name="Kawaguchi M."/>
            <person name="Krajinski F."/>
            <person name="Lammers P."/>
            <person name="Lapierre D."/>
            <person name="Masclaux F.G."/>
            <person name="Murat C."/>
            <person name="Morin E."/>
            <person name="Ndikumana S."/>
            <person name="Pagni M."/>
            <person name="Petitpierre D."/>
            <person name="Requena N."/>
            <person name="Rosikiewicz P."/>
            <person name="Riley R."/>
            <person name="Saito K."/>
            <person name="San Clemente H."/>
            <person name="Shapiro H."/>
            <person name="van Tuinen D."/>
            <person name="Becard G."/>
            <person name="Bonfante P."/>
            <person name="Paszkowski U."/>
            <person name="Shachar-Hill Y."/>
            <person name="Young J.P."/>
            <person name="Sanders I.R."/>
            <person name="Henrissat B."/>
            <person name="Rensing S.A."/>
            <person name="Grigoriev I.V."/>
            <person name="Corradi N."/>
            <person name="Roux C."/>
            <person name="Martin F."/>
        </authorList>
    </citation>
    <scope>NUCLEOTIDE SEQUENCE</scope>
    <source>
        <strain evidence="1">DAOM 197198</strain>
    </source>
</reference>
<accession>U9UDY7</accession>
<evidence type="ECO:0000313" key="1">
    <source>
        <dbReference type="EMBL" id="ESA16778.1"/>
    </source>
</evidence>
<name>U9UDY7_RHIID</name>
<gene>
    <name evidence="1" type="ORF">GLOINDRAFT_84226</name>
</gene>
<protein>
    <submittedName>
        <fullName evidence="1">Uncharacterized protein</fullName>
    </submittedName>
</protein>
<dbReference type="AlphaFoldDB" id="U9UDY7"/>